<gene>
    <name evidence="5" type="ORF">CWI39_0952p0010</name>
</gene>
<sequence>MVFAFLKSFLSRKKETSLTGNLYKQKTLILQNTSIYHKDTEILFKTSEKETPIKIPIKKLSKLQINTDPNISLDFIFNKEKYTFYILTSHPIQSLTLFYNNVYPLISNTPPIFHCSSVSYSTYDSLSSQFIVMDGNTSVTLIQENVQSFLRVENQNEILHFEQISSDTQFYMDKKLRTFVWSILKENNFYTFSLQFSENLSFLEFVSKYTNLNFKSEESEHIPEKYYQDVEFNYESESSFEDVDYQSDVFNYEESKNDEKEKNSVLALDNDRVFVGRGGSIGVFRKGNEGLEFKTNMKNVIGRESTDNRADVSKMLIYGDGSALICMDSTDQNKLMKVDLNRGSIVENWDCKRKINDFFDSKKQNNDDTLIGVSDNSLFRVDPRTKELVIEGKSYKTKCGFECGVTTSKGDVVVGSEKGDVRLYDKIEKRAKSLLPGLGDKIVGVDVTRNGKFIICTCKSYLLLICLESGDYSKSIKEKPIPKRLGLKPEHLAYIQEEVNFTPAKFSTDNREESIVTSTGHYVIIWNLKDILKGRLFSYQIKKYGDTVVTDTFDIDNDENVIVALRNDVKIAKKENMKNFERVGVPYIYINLRAGICVYSGHSIPKGKGLLRVGLDGKQIFLRNKKVLSFVTRKISPRSVRWTQACRIQHKKGLSRKTGGVRSVVRPMKIIRGFDNVPSALVKKEKEVKEEGSDVRREKIQKVSGDRKVYRSSNLGRGKK</sequence>
<comment type="similarity">
    <text evidence="1">Belongs to the eukaryotic ribosomal protein eL24 family.</text>
</comment>
<dbReference type="VEuPathDB" id="MicrosporidiaDB:CWI36_0163p0020"/>
<dbReference type="InterPro" id="IPR040458">
    <property type="entry name" value="Vid27"/>
</dbReference>
<dbReference type="GO" id="GO:0005737">
    <property type="term" value="C:cytoplasm"/>
    <property type="evidence" value="ECO:0007669"/>
    <property type="project" value="TreeGrafter"/>
</dbReference>
<dbReference type="AlphaFoldDB" id="A0A4Q9L7A4"/>
<feature type="compositionally biased region" description="Polar residues" evidence="2">
    <location>
        <begin position="711"/>
        <end position="720"/>
    </location>
</feature>
<evidence type="ECO:0000256" key="1">
    <source>
        <dbReference type="ARBA" id="ARBA00005647"/>
    </source>
</evidence>
<dbReference type="GO" id="GO:0005634">
    <property type="term" value="C:nucleus"/>
    <property type="evidence" value="ECO:0007669"/>
    <property type="project" value="TreeGrafter"/>
</dbReference>
<organism evidence="5 6">
    <name type="scientific">Hamiltosporidium magnivora</name>
    <dbReference type="NCBI Taxonomy" id="148818"/>
    <lineage>
        <taxon>Eukaryota</taxon>
        <taxon>Fungi</taxon>
        <taxon>Fungi incertae sedis</taxon>
        <taxon>Microsporidia</taxon>
        <taxon>Dubosqiidae</taxon>
        <taxon>Hamiltosporidium</taxon>
    </lineage>
</organism>
<dbReference type="Proteomes" id="UP000293045">
    <property type="component" value="Unassembled WGS sequence"/>
</dbReference>
<dbReference type="InterPro" id="IPR000988">
    <property type="entry name" value="Ribosomal_eL24-rel_N"/>
</dbReference>
<evidence type="ECO:0000259" key="4">
    <source>
        <dbReference type="Pfam" id="PF08553"/>
    </source>
</evidence>
<dbReference type="Gene3D" id="2.130.10.10">
    <property type="entry name" value="YVTN repeat-like/Quinoprotein amine dehydrogenase"/>
    <property type="match status" value="1"/>
</dbReference>
<feature type="compositionally biased region" description="Basic and acidic residues" evidence="2">
    <location>
        <begin position="692"/>
        <end position="709"/>
    </location>
</feature>
<dbReference type="VEuPathDB" id="MicrosporidiaDB:CWI36_0406p0040"/>
<dbReference type="Gene3D" id="2.30.170.20">
    <property type="entry name" value="Ribosomal protein L24e"/>
    <property type="match status" value="1"/>
</dbReference>
<evidence type="ECO:0000256" key="2">
    <source>
        <dbReference type="SAM" id="MobiDB-lite"/>
    </source>
</evidence>
<reference evidence="5 6" key="1">
    <citation type="submission" date="2017-12" db="EMBL/GenBank/DDBJ databases">
        <authorList>
            <person name="Pombert J.-F."/>
            <person name="Haag K.L."/>
            <person name="Ebert D."/>
        </authorList>
    </citation>
    <scope>NUCLEOTIDE SEQUENCE [LARGE SCALE GENOMIC DNA]</scope>
    <source>
        <strain evidence="5">IL-BN-2</strain>
    </source>
</reference>
<dbReference type="PANTHER" id="PTHR31913:SF0">
    <property type="entry name" value="VACUOLAR IMPORT AND DEGRADATION PROTEIN 27"/>
    <property type="match status" value="1"/>
</dbReference>
<feature type="region of interest" description="Disordered" evidence="2">
    <location>
        <begin position="692"/>
        <end position="720"/>
    </location>
</feature>
<evidence type="ECO:0000313" key="6">
    <source>
        <dbReference type="Proteomes" id="UP000293045"/>
    </source>
</evidence>
<dbReference type="PANTHER" id="PTHR31913">
    <property type="entry name" value="VACUOLAR IMPORT AND DEGRADATION PROTEIN 27"/>
    <property type="match status" value="1"/>
</dbReference>
<comment type="caution">
    <text evidence="5">The sequence shown here is derived from an EMBL/GenBank/DDBJ whole genome shotgun (WGS) entry which is preliminary data.</text>
</comment>
<dbReference type="InterPro" id="IPR015943">
    <property type="entry name" value="WD40/YVTN_repeat-like_dom_sf"/>
</dbReference>
<protein>
    <submittedName>
        <fullName evidence="5">Vacuolar import and degradation protein 27</fullName>
    </submittedName>
</protein>
<accession>A0A4Q9L7A4</accession>
<dbReference type="Pfam" id="PF01246">
    <property type="entry name" value="Ribosomal_L24e"/>
    <property type="match status" value="1"/>
</dbReference>
<dbReference type="InterPro" id="IPR013863">
    <property type="entry name" value="VID27_C"/>
</dbReference>
<dbReference type="SUPFAM" id="SSF57716">
    <property type="entry name" value="Glucocorticoid receptor-like (DNA-binding domain)"/>
    <property type="match status" value="1"/>
</dbReference>
<dbReference type="VEuPathDB" id="MicrosporidiaDB:CWI39_0952p0010"/>
<proteinExistence type="inferred from homology"/>
<feature type="domain" description="Vacuolar import/degradation Vid27 C-terminal" evidence="4">
    <location>
        <begin position="262"/>
        <end position="582"/>
    </location>
</feature>
<evidence type="ECO:0000259" key="3">
    <source>
        <dbReference type="Pfam" id="PF01246"/>
    </source>
</evidence>
<name>A0A4Q9L7A4_9MICR</name>
<dbReference type="EMBL" id="PIXR01000952">
    <property type="protein sequence ID" value="TBU03533.1"/>
    <property type="molecule type" value="Genomic_DNA"/>
</dbReference>
<evidence type="ECO:0000313" key="5">
    <source>
        <dbReference type="EMBL" id="TBU03533.1"/>
    </source>
</evidence>
<dbReference type="InterPro" id="IPR011044">
    <property type="entry name" value="Quino_amine_DH_bsu"/>
</dbReference>
<dbReference type="SUPFAM" id="SSF50969">
    <property type="entry name" value="YVTN repeat-like/Quinoprotein amine dehydrogenase"/>
    <property type="match status" value="1"/>
</dbReference>
<dbReference type="Pfam" id="PF08553">
    <property type="entry name" value="VID27"/>
    <property type="match status" value="1"/>
</dbReference>
<dbReference type="InterPro" id="IPR038630">
    <property type="entry name" value="L24e/L24_sf"/>
</dbReference>
<feature type="domain" description="Large ribosomal subunit protein eL24-related N-terminal" evidence="3">
    <location>
        <begin position="593"/>
        <end position="655"/>
    </location>
</feature>